<evidence type="ECO:0000313" key="2">
    <source>
        <dbReference type="Proteomes" id="UP000242656"/>
    </source>
</evidence>
<dbReference type="RefSeq" id="WP_098489197.1">
    <property type="nucleotide sequence ID" value="NZ_NUWN01000003.1"/>
</dbReference>
<comment type="caution">
    <text evidence="1">The sequence shown here is derived from an EMBL/GenBank/DDBJ whole genome shotgun (WGS) entry which is preliminary data.</text>
</comment>
<name>A0A2B0N3T8_BACCE</name>
<proteinExistence type="predicted"/>
<dbReference type="Proteomes" id="UP000242656">
    <property type="component" value="Unassembled WGS sequence"/>
</dbReference>
<organism evidence="1 2">
    <name type="scientific">Bacillus cereus</name>
    <dbReference type="NCBI Taxonomy" id="1396"/>
    <lineage>
        <taxon>Bacteria</taxon>
        <taxon>Bacillati</taxon>
        <taxon>Bacillota</taxon>
        <taxon>Bacilli</taxon>
        <taxon>Bacillales</taxon>
        <taxon>Bacillaceae</taxon>
        <taxon>Bacillus</taxon>
        <taxon>Bacillus cereus group</taxon>
    </lineage>
</organism>
<dbReference type="AlphaFoldDB" id="A0A2B0N3T8"/>
<evidence type="ECO:0000313" key="1">
    <source>
        <dbReference type="EMBL" id="PFK47786.1"/>
    </source>
</evidence>
<protein>
    <submittedName>
        <fullName evidence="1">Outer surface protein</fullName>
    </submittedName>
</protein>
<dbReference type="EMBL" id="NUWN01000003">
    <property type="protein sequence ID" value="PFK47786.1"/>
    <property type="molecule type" value="Genomic_DNA"/>
</dbReference>
<accession>A0A2B0N3T8</accession>
<gene>
    <name evidence="1" type="ORF">COI93_00510</name>
</gene>
<reference evidence="1 2" key="1">
    <citation type="submission" date="2017-09" db="EMBL/GenBank/DDBJ databases">
        <title>Large-scale bioinformatics analysis of Bacillus genomes uncovers conserved roles of natural products in bacterial physiology.</title>
        <authorList>
            <consortium name="Agbiome Team Llc"/>
            <person name="Bleich R.M."/>
            <person name="Grubbs K.J."/>
            <person name="Santa Maria K.C."/>
            <person name="Allen S.E."/>
            <person name="Farag S."/>
            <person name="Shank E.A."/>
            <person name="Bowers A."/>
        </authorList>
    </citation>
    <scope>NUCLEOTIDE SEQUENCE [LARGE SCALE GENOMIC DNA]</scope>
    <source>
        <strain evidence="1 2">AFS083043</strain>
    </source>
</reference>
<sequence>MKFTWKKIIVLALILAICVPFTLTKESKIKDFPVSIFSNYVEDDNPGDYQYTSFLPSIGLRLKGWKEGSSEGETTSYHKGERTVIAMHPPGDDSFYLFEPEK</sequence>